<dbReference type="Proteomes" id="UP001235939">
    <property type="component" value="Chromosome 03"/>
</dbReference>
<dbReference type="InterPro" id="IPR001584">
    <property type="entry name" value="Integrase_cat-core"/>
</dbReference>
<dbReference type="PROSITE" id="PS50994">
    <property type="entry name" value="INTEGRASE"/>
    <property type="match status" value="1"/>
</dbReference>
<protein>
    <submittedName>
        <fullName evidence="3">Transposition</fullName>
    </submittedName>
</protein>
<feature type="region of interest" description="Disordered" evidence="1">
    <location>
        <begin position="220"/>
        <end position="246"/>
    </location>
</feature>
<gene>
    <name evidence="3" type="ORF">LAZ67_3001328</name>
</gene>
<evidence type="ECO:0000256" key="1">
    <source>
        <dbReference type="SAM" id="MobiDB-lite"/>
    </source>
</evidence>
<organism evidence="3 4">
    <name type="scientific">Cordylochernes scorpioides</name>
    <dbReference type="NCBI Taxonomy" id="51811"/>
    <lineage>
        <taxon>Eukaryota</taxon>
        <taxon>Metazoa</taxon>
        <taxon>Ecdysozoa</taxon>
        <taxon>Arthropoda</taxon>
        <taxon>Chelicerata</taxon>
        <taxon>Arachnida</taxon>
        <taxon>Pseudoscorpiones</taxon>
        <taxon>Cheliferoidea</taxon>
        <taxon>Chernetidae</taxon>
        <taxon>Cordylochernes</taxon>
    </lineage>
</organism>
<accession>A0ABY6K706</accession>
<dbReference type="EMBL" id="CP092865">
    <property type="protein sequence ID" value="UYV64617.1"/>
    <property type="molecule type" value="Genomic_DNA"/>
</dbReference>
<keyword evidence="4" id="KW-1185">Reference proteome</keyword>
<feature type="compositionally biased region" description="Basic residues" evidence="1">
    <location>
        <begin position="227"/>
        <end position="239"/>
    </location>
</feature>
<evidence type="ECO:0000259" key="2">
    <source>
        <dbReference type="PROSITE" id="PS50994"/>
    </source>
</evidence>
<name>A0ABY6K706_9ARAC</name>
<dbReference type="InterPro" id="IPR012337">
    <property type="entry name" value="RNaseH-like_sf"/>
</dbReference>
<dbReference type="InterPro" id="IPR036397">
    <property type="entry name" value="RNaseH_sf"/>
</dbReference>
<dbReference type="Gene3D" id="3.30.420.10">
    <property type="entry name" value="Ribonuclease H-like superfamily/Ribonuclease H"/>
    <property type="match status" value="1"/>
</dbReference>
<dbReference type="PANTHER" id="PTHR38681">
    <property type="entry name" value="RETROVIRUS-RELATED POL POLYPROTEIN FROM TRANSPOSON 412-LIKE PROTEIN-RELATED"/>
    <property type="match status" value="1"/>
</dbReference>
<reference evidence="3 4" key="1">
    <citation type="submission" date="2022-01" db="EMBL/GenBank/DDBJ databases">
        <title>A chromosomal length assembly of Cordylochernes scorpioides.</title>
        <authorList>
            <person name="Zeh D."/>
            <person name="Zeh J."/>
        </authorList>
    </citation>
    <scope>NUCLEOTIDE SEQUENCE [LARGE SCALE GENOMIC DNA]</scope>
    <source>
        <strain evidence="3">IN4F17</strain>
        <tissue evidence="3">Whole Body</tissue>
    </source>
</reference>
<evidence type="ECO:0000313" key="4">
    <source>
        <dbReference type="Proteomes" id="UP001235939"/>
    </source>
</evidence>
<feature type="domain" description="Integrase catalytic" evidence="2">
    <location>
        <begin position="170"/>
        <end position="219"/>
    </location>
</feature>
<evidence type="ECO:0000313" key="3">
    <source>
        <dbReference type="EMBL" id="UYV64617.1"/>
    </source>
</evidence>
<sequence>MNEYERLKHMTYYDEQGVAERRPPPFSSGPCKARRLHRGSSLSIHIGTNGRERIKDLTRILRKSSLTDCCTCPRWLGLLPGRIGRLTLKRCCYSSREWRSHPSQKSFRDAMVRLKSSSHGLVGEIAEEWSSKCVPGKGRSLEGDKKVVEDGIHVHFMNRPSQARFTSGRPMFSQDQGRQFESSLFCELRRLMGINRNRTSLYHPAANGLVERFHRQLNDSSALTTPRARRSQPHNRRSGLWKAPTSSKSIFRGPLLPSASSHTEPWLEDFKRAITFSETCTKQAKWEPPRIRAQTTRDMFPCLSTSGPDITTASSPIRRSYEVQSMKHKIYKLKI</sequence>
<dbReference type="SUPFAM" id="SSF53098">
    <property type="entry name" value="Ribonuclease H-like"/>
    <property type="match status" value="1"/>
</dbReference>
<proteinExistence type="predicted"/>
<dbReference type="PANTHER" id="PTHR38681:SF1">
    <property type="entry name" value="RETROVIRUS-RELATED POL POLYPROTEIN FROM TRANSPOSON 412-LIKE PROTEIN"/>
    <property type="match status" value="1"/>
</dbReference>